<reference evidence="2" key="1">
    <citation type="submission" date="2017-12" db="EMBL/GenBank/DDBJ databases">
        <title>High-resolution comparative analysis of great ape genomes.</title>
        <authorList>
            <person name="Pollen A."/>
            <person name="Hastie A."/>
            <person name="Hormozdiari F."/>
            <person name="Dougherty M."/>
            <person name="Liu R."/>
            <person name="Chaisson M."/>
            <person name="Hoppe E."/>
            <person name="Hill C."/>
            <person name="Pang A."/>
            <person name="Hillier L."/>
            <person name="Baker C."/>
            <person name="Armstrong J."/>
            <person name="Shendure J."/>
            <person name="Paten B."/>
            <person name="Wilson R."/>
            <person name="Chao H."/>
            <person name="Schneider V."/>
            <person name="Ventura M."/>
            <person name="Kronenberg Z."/>
            <person name="Murali S."/>
            <person name="Gordon D."/>
            <person name="Cantsilieris S."/>
            <person name="Munson K."/>
            <person name="Nelson B."/>
            <person name="Raja A."/>
            <person name="Underwood J."/>
            <person name="Diekhans M."/>
            <person name="Fiddes I."/>
            <person name="Haussler D."/>
            <person name="Eichler E."/>
        </authorList>
    </citation>
    <scope>NUCLEOTIDE SEQUENCE [LARGE SCALE GENOMIC DNA]</scope>
    <source>
        <strain evidence="2">Susie</strain>
    </source>
</reference>
<feature type="compositionally biased region" description="Basic and acidic residues" evidence="1">
    <location>
        <begin position="11"/>
        <end position="30"/>
    </location>
</feature>
<name>A0A2J8S7R8_PONAB</name>
<feature type="region of interest" description="Disordered" evidence="1">
    <location>
        <begin position="1"/>
        <end position="108"/>
    </location>
</feature>
<dbReference type="AlphaFoldDB" id="A0A2J8S7R8"/>
<evidence type="ECO:0000313" key="2">
    <source>
        <dbReference type="EMBL" id="PNJ16821.1"/>
    </source>
</evidence>
<feature type="compositionally biased region" description="Basic and acidic residues" evidence="1">
    <location>
        <begin position="45"/>
        <end position="58"/>
    </location>
</feature>
<comment type="caution">
    <text evidence="2">The sequence shown here is derived from an EMBL/GenBank/DDBJ whole genome shotgun (WGS) entry which is preliminary data.</text>
</comment>
<accession>A0A2J8S7R8</accession>
<protein>
    <submittedName>
        <fullName evidence="2">ZNF205 isoform 7</fullName>
    </submittedName>
</protein>
<dbReference type="EMBL" id="NDHI03003602">
    <property type="protein sequence ID" value="PNJ16821.1"/>
    <property type="molecule type" value="Genomic_DNA"/>
</dbReference>
<organism evidence="2">
    <name type="scientific">Pongo abelii</name>
    <name type="common">Sumatran orangutan</name>
    <name type="synonym">Pongo pygmaeus abelii</name>
    <dbReference type="NCBI Taxonomy" id="9601"/>
    <lineage>
        <taxon>Eukaryota</taxon>
        <taxon>Metazoa</taxon>
        <taxon>Chordata</taxon>
        <taxon>Craniata</taxon>
        <taxon>Vertebrata</taxon>
        <taxon>Euteleostomi</taxon>
        <taxon>Mammalia</taxon>
        <taxon>Eutheria</taxon>
        <taxon>Euarchontoglires</taxon>
        <taxon>Primates</taxon>
        <taxon>Haplorrhini</taxon>
        <taxon>Catarrhini</taxon>
        <taxon>Hominidae</taxon>
        <taxon>Pongo</taxon>
    </lineage>
</organism>
<evidence type="ECO:0000256" key="1">
    <source>
        <dbReference type="SAM" id="MobiDB-lite"/>
    </source>
</evidence>
<gene>
    <name evidence="2" type="ORF">CR201_G0045608</name>
</gene>
<sequence length="118" mass="12552">MSADGGGIQDTQDKETPLEVPDRGHPHQEMPSKLGEAVPSGDIQESLHIKMEPEEPHPEGASQEDGAQGAWGWASLSHGSKEKALFLPGGALPSPRIPVLSREGRTRDRQMAAALLTA</sequence>
<feature type="non-terminal residue" evidence="2">
    <location>
        <position position="118"/>
    </location>
</feature>
<proteinExistence type="predicted"/>